<organism evidence="7 8">
    <name type="scientific">Cardamine amara subsp. amara</name>
    <dbReference type="NCBI Taxonomy" id="228776"/>
    <lineage>
        <taxon>Eukaryota</taxon>
        <taxon>Viridiplantae</taxon>
        <taxon>Streptophyta</taxon>
        <taxon>Embryophyta</taxon>
        <taxon>Tracheophyta</taxon>
        <taxon>Spermatophyta</taxon>
        <taxon>Magnoliopsida</taxon>
        <taxon>eudicotyledons</taxon>
        <taxon>Gunneridae</taxon>
        <taxon>Pentapetalae</taxon>
        <taxon>rosids</taxon>
        <taxon>malvids</taxon>
        <taxon>Brassicales</taxon>
        <taxon>Brassicaceae</taxon>
        <taxon>Cardamineae</taxon>
        <taxon>Cardamine</taxon>
    </lineage>
</organism>
<keyword evidence="4" id="KW-0521">NADP</keyword>
<evidence type="ECO:0000256" key="2">
    <source>
        <dbReference type="ARBA" id="ARBA00022516"/>
    </source>
</evidence>
<comment type="function">
    <text evidence="4">Catalyzes the reduction of fatty acyl-CoA to fatty alcohols.</text>
</comment>
<dbReference type="AlphaFoldDB" id="A0ABD1ACN2"/>
<keyword evidence="3 4" id="KW-0443">Lipid metabolism</keyword>
<dbReference type="GO" id="GO:0006629">
    <property type="term" value="P:lipid metabolic process"/>
    <property type="evidence" value="ECO:0007669"/>
    <property type="project" value="UniProtKB-KW"/>
</dbReference>
<gene>
    <name evidence="7" type="ORF">V5N11_019930</name>
</gene>
<keyword evidence="4" id="KW-0560">Oxidoreductase</keyword>
<dbReference type="InterPro" id="IPR036291">
    <property type="entry name" value="NAD(P)-bd_dom_sf"/>
</dbReference>
<accession>A0ABD1ACN2</accession>
<comment type="caution">
    <text evidence="7">The sequence shown here is derived from an EMBL/GenBank/DDBJ whole genome shotgun (WGS) entry which is preliminary data.</text>
</comment>
<keyword evidence="2 4" id="KW-0444">Lipid biosynthesis</keyword>
<dbReference type="GO" id="GO:0102965">
    <property type="term" value="F:alcohol-forming long-chain fatty acyl-CoA reductase activity"/>
    <property type="evidence" value="ECO:0007669"/>
    <property type="project" value="UniProtKB-EC"/>
</dbReference>
<dbReference type="Gene3D" id="3.40.50.720">
    <property type="entry name" value="NAD(P)-binding Rossmann-like Domain"/>
    <property type="match status" value="1"/>
</dbReference>
<feature type="domain" description="Thioester reductase (TE)" evidence="6">
    <location>
        <begin position="16"/>
        <end position="318"/>
    </location>
</feature>
<dbReference type="CDD" id="cd09071">
    <property type="entry name" value="FAR_C"/>
    <property type="match status" value="1"/>
</dbReference>
<dbReference type="CDD" id="cd05236">
    <property type="entry name" value="FAR-N_SDR_e"/>
    <property type="match status" value="1"/>
</dbReference>
<evidence type="ECO:0000259" key="6">
    <source>
        <dbReference type="Pfam" id="PF07993"/>
    </source>
</evidence>
<dbReference type="PANTHER" id="PTHR11011:SF115">
    <property type="entry name" value="FATTY ACYL-COA REDUCTASE 7-RELATED"/>
    <property type="match status" value="1"/>
</dbReference>
<sequence>MEPNCVQFLENKTILVTGVSGFLGKVLVERILRLQPNVKRLYTLVRASDKKSAEQRLHSEIFEKDLFKVLRMNVGDESLNALISEKVVPVPGDISLNNMGVNDSNLLQDMMQDIDFVFHSAANTRFDERYDIALGVNTFGAINVLNFAKKCVKPQLLLQVSTAYVCGERSGLIEEKPFAMGETLNSKNNVDINTEMRLVEQKMKQLIEQGCSEEETKKAMRDLGLKRAKLYGWPNTYVFTKSMGEMLLGHYRENMPIVIIRPTIITSTISDPFPGWIEGFKTVDSIFIAYGKGMLKCFLVDHKAVCDIIPVDMVVNAMIATAAEHSGDFRSHTIYHVGSSYRNPVMYNQIYKTMIRYFVESPLLGRNGKPIIAPNVTTLSTMAKFRVYTGLRYKLPIQILGLLCVIFPSQFGDKYEHHNRIFNKAMRLVKLYKPYALFKGIFDDRNLETLRIKNEAKEMNKLFGSNPKCIDWEDYLMNTHIHGLISHYTRSQEINYQRS</sequence>
<evidence type="ECO:0000313" key="7">
    <source>
        <dbReference type="EMBL" id="KAL1204537.1"/>
    </source>
</evidence>
<name>A0ABD1ACN2_CARAN</name>
<evidence type="ECO:0000256" key="4">
    <source>
        <dbReference type="RuleBase" id="RU363097"/>
    </source>
</evidence>
<dbReference type="PANTHER" id="PTHR11011">
    <property type="entry name" value="MALE STERILITY PROTEIN 2-RELATED"/>
    <property type="match status" value="1"/>
</dbReference>
<reference evidence="7 8" key="1">
    <citation type="submission" date="2024-04" db="EMBL/GenBank/DDBJ databases">
        <title>Genome assembly C_amara_ONT_v2.</title>
        <authorList>
            <person name="Yant L."/>
            <person name="Moore C."/>
            <person name="Slenker M."/>
        </authorList>
    </citation>
    <scope>NUCLEOTIDE SEQUENCE [LARGE SCALE GENOMIC DNA]</scope>
    <source>
        <tissue evidence="7">Leaf</tissue>
    </source>
</reference>
<dbReference type="InterPro" id="IPR026055">
    <property type="entry name" value="FAR"/>
</dbReference>
<evidence type="ECO:0000256" key="1">
    <source>
        <dbReference type="ARBA" id="ARBA00005928"/>
    </source>
</evidence>
<dbReference type="Pfam" id="PF03015">
    <property type="entry name" value="Sterile"/>
    <property type="match status" value="1"/>
</dbReference>
<dbReference type="SUPFAM" id="SSF51735">
    <property type="entry name" value="NAD(P)-binding Rossmann-fold domains"/>
    <property type="match status" value="1"/>
</dbReference>
<comment type="similarity">
    <text evidence="1 4">Belongs to the fatty acyl-CoA reductase family.</text>
</comment>
<protein>
    <recommendedName>
        <fullName evidence="4">Fatty acyl-CoA reductase</fullName>
        <ecNumber evidence="4">1.2.1.84</ecNumber>
    </recommendedName>
</protein>
<comment type="catalytic activity">
    <reaction evidence="4">
        <text>a long-chain fatty acyl-CoA + 2 NADPH + 2 H(+) = a long-chain primary fatty alcohol + 2 NADP(+) + CoA</text>
        <dbReference type="Rhea" id="RHEA:52716"/>
        <dbReference type="ChEBI" id="CHEBI:15378"/>
        <dbReference type="ChEBI" id="CHEBI:57287"/>
        <dbReference type="ChEBI" id="CHEBI:57783"/>
        <dbReference type="ChEBI" id="CHEBI:58349"/>
        <dbReference type="ChEBI" id="CHEBI:77396"/>
        <dbReference type="ChEBI" id="CHEBI:83139"/>
        <dbReference type="EC" id="1.2.1.84"/>
    </reaction>
</comment>
<dbReference type="EMBL" id="JBANAX010000533">
    <property type="protein sequence ID" value="KAL1204537.1"/>
    <property type="molecule type" value="Genomic_DNA"/>
</dbReference>
<dbReference type="Pfam" id="PF07993">
    <property type="entry name" value="NAD_binding_4"/>
    <property type="match status" value="1"/>
</dbReference>
<evidence type="ECO:0000256" key="3">
    <source>
        <dbReference type="ARBA" id="ARBA00023098"/>
    </source>
</evidence>
<feature type="domain" description="Fatty acyl-CoA reductase C-terminal" evidence="5">
    <location>
        <begin position="393"/>
        <end position="487"/>
    </location>
</feature>
<dbReference type="Proteomes" id="UP001558713">
    <property type="component" value="Unassembled WGS sequence"/>
</dbReference>
<evidence type="ECO:0000259" key="5">
    <source>
        <dbReference type="Pfam" id="PF03015"/>
    </source>
</evidence>
<keyword evidence="8" id="KW-1185">Reference proteome</keyword>
<proteinExistence type="inferred from homology"/>
<dbReference type="EC" id="1.2.1.84" evidence="4"/>
<evidence type="ECO:0000313" key="8">
    <source>
        <dbReference type="Proteomes" id="UP001558713"/>
    </source>
</evidence>
<dbReference type="InterPro" id="IPR033640">
    <property type="entry name" value="FAR_C"/>
</dbReference>
<dbReference type="InterPro" id="IPR013120">
    <property type="entry name" value="FAR_NAD-bd"/>
</dbReference>